<keyword evidence="3" id="KW-0547">Nucleotide-binding</keyword>
<dbReference type="InterPro" id="IPR003593">
    <property type="entry name" value="AAA+_ATPase"/>
</dbReference>
<evidence type="ECO:0000256" key="4">
    <source>
        <dbReference type="ARBA" id="ARBA00022840"/>
    </source>
</evidence>
<dbReference type="InterPro" id="IPR013283">
    <property type="entry name" value="RLI1"/>
</dbReference>
<keyword evidence="5" id="KW-0029">Amino-acid transport</keyword>
<dbReference type="PRINTS" id="PR01868">
    <property type="entry name" value="ABCEFAMILY"/>
</dbReference>
<evidence type="ECO:0000256" key="5">
    <source>
        <dbReference type="ARBA" id="ARBA00022970"/>
    </source>
</evidence>
<evidence type="ECO:0000256" key="1">
    <source>
        <dbReference type="ARBA" id="ARBA00005417"/>
    </source>
</evidence>
<dbReference type="InterPro" id="IPR027417">
    <property type="entry name" value="P-loop_NTPase"/>
</dbReference>
<evidence type="ECO:0000259" key="6">
    <source>
        <dbReference type="PROSITE" id="PS50893"/>
    </source>
</evidence>
<accession>A0ABS1DF13</accession>
<dbReference type="SUPFAM" id="SSF52540">
    <property type="entry name" value="P-loop containing nucleoside triphosphate hydrolases"/>
    <property type="match status" value="1"/>
</dbReference>
<dbReference type="RefSeq" id="WP_242480530.1">
    <property type="nucleotide sequence ID" value="NZ_NRRL01000031.1"/>
</dbReference>
<proteinExistence type="inferred from homology"/>
<dbReference type="Proteomes" id="UP001296873">
    <property type="component" value="Unassembled WGS sequence"/>
</dbReference>
<protein>
    <submittedName>
        <fullName evidence="7">ABC transporter ATP-binding protein</fullName>
    </submittedName>
</protein>
<reference evidence="7 8" key="1">
    <citation type="journal article" date="2020" name="Microorganisms">
        <title>Osmotic Adaptation and Compatible Solute Biosynthesis of Phototrophic Bacteria as Revealed from Genome Analyses.</title>
        <authorList>
            <person name="Imhoff J.F."/>
            <person name="Rahn T."/>
            <person name="Kunzel S."/>
            <person name="Keller A."/>
            <person name="Neulinger S.C."/>
        </authorList>
    </citation>
    <scope>NUCLEOTIDE SEQUENCE [LARGE SCALE GENOMIC DNA]</scope>
    <source>
        <strain evidence="7 8">DSM 9895</strain>
    </source>
</reference>
<keyword evidence="4 7" id="KW-0067">ATP-binding</keyword>
<gene>
    <name evidence="7" type="ORF">CKO28_12335</name>
</gene>
<dbReference type="PROSITE" id="PS50893">
    <property type="entry name" value="ABC_TRANSPORTER_2"/>
    <property type="match status" value="1"/>
</dbReference>
<dbReference type="EMBL" id="NRRL01000031">
    <property type="protein sequence ID" value="MBK1668819.1"/>
    <property type="molecule type" value="Genomic_DNA"/>
</dbReference>
<dbReference type="InterPro" id="IPR052156">
    <property type="entry name" value="BCAA_Transport_ATP-bd_LivF"/>
</dbReference>
<comment type="caution">
    <text evidence="7">The sequence shown here is derived from an EMBL/GenBank/DDBJ whole genome shotgun (WGS) entry which is preliminary data.</text>
</comment>
<evidence type="ECO:0000313" key="8">
    <source>
        <dbReference type="Proteomes" id="UP001296873"/>
    </source>
</evidence>
<name>A0ABS1DF13_9PROT</name>
<organism evidence="7 8">
    <name type="scientific">Rhodovibrio sodomensis</name>
    <dbReference type="NCBI Taxonomy" id="1088"/>
    <lineage>
        <taxon>Bacteria</taxon>
        <taxon>Pseudomonadati</taxon>
        <taxon>Pseudomonadota</taxon>
        <taxon>Alphaproteobacteria</taxon>
        <taxon>Rhodospirillales</taxon>
        <taxon>Rhodovibrionaceae</taxon>
        <taxon>Rhodovibrio</taxon>
    </lineage>
</organism>
<evidence type="ECO:0000313" key="7">
    <source>
        <dbReference type="EMBL" id="MBK1668819.1"/>
    </source>
</evidence>
<dbReference type="GO" id="GO:0005524">
    <property type="term" value="F:ATP binding"/>
    <property type="evidence" value="ECO:0007669"/>
    <property type="project" value="UniProtKB-KW"/>
</dbReference>
<comment type="similarity">
    <text evidence="1">Belongs to the ABC transporter superfamily.</text>
</comment>
<dbReference type="InterPro" id="IPR017871">
    <property type="entry name" value="ABC_transporter-like_CS"/>
</dbReference>
<dbReference type="SMART" id="SM00382">
    <property type="entry name" value="AAA"/>
    <property type="match status" value="1"/>
</dbReference>
<dbReference type="PANTHER" id="PTHR43820">
    <property type="entry name" value="HIGH-AFFINITY BRANCHED-CHAIN AMINO ACID TRANSPORT ATP-BINDING PROTEIN LIVF"/>
    <property type="match status" value="1"/>
</dbReference>
<dbReference type="PROSITE" id="PS00211">
    <property type="entry name" value="ABC_TRANSPORTER_1"/>
    <property type="match status" value="1"/>
</dbReference>
<keyword evidence="2" id="KW-0813">Transport</keyword>
<evidence type="ECO:0000256" key="3">
    <source>
        <dbReference type="ARBA" id="ARBA00022741"/>
    </source>
</evidence>
<feature type="domain" description="ABC transporter" evidence="6">
    <location>
        <begin position="6"/>
        <end position="237"/>
    </location>
</feature>
<evidence type="ECO:0000256" key="2">
    <source>
        <dbReference type="ARBA" id="ARBA00022448"/>
    </source>
</evidence>
<dbReference type="InterPro" id="IPR003439">
    <property type="entry name" value="ABC_transporter-like_ATP-bd"/>
</dbReference>
<dbReference type="PANTHER" id="PTHR43820:SF2">
    <property type="entry name" value="ABC TRANSPORTER ATP-BINDING PROTEIN"/>
    <property type="match status" value="1"/>
</dbReference>
<dbReference type="Gene3D" id="3.40.50.300">
    <property type="entry name" value="P-loop containing nucleotide triphosphate hydrolases"/>
    <property type="match status" value="1"/>
</dbReference>
<keyword evidence="8" id="KW-1185">Reference proteome</keyword>
<dbReference type="CDD" id="cd03224">
    <property type="entry name" value="ABC_TM1139_LivF_branched"/>
    <property type="match status" value="1"/>
</dbReference>
<sequence>MSAELLAVDDLHVYYGSAHVLQGISLTHRGGVLGLLGRNGMGKTTLARAIMGLVPVNGGTVSVGGRAITNRPPHRVALEGVGYVPQGREIFPSLSVHEHLQMLSGRRKARGGDGWTLQGVYDMFPRLRERHNVSAGHLSGGEQQMLAIGRALLTNPSLLIMDEPSEGLAPVIVDPLIDKLRALADSGMAILLIEQNLRMATAVADQLLIVSSGRIEASVAPKELEDDDQLQHDLLGVTMKA</sequence>
<dbReference type="Pfam" id="PF00005">
    <property type="entry name" value="ABC_tran"/>
    <property type="match status" value="1"/>
</dbReference>